<dbReference type="EMBL" id="JXNU01000003">
    <property type="protein sequence ID" value="KKF35810.1"/>
    <property type="molecule type" value="Genomic_DNA"/>
</dbReference>
<feature type="transmembrane region" description="Helical" evidence="6">
    <location>
        <begin position="195"/>
        <end position="217"/>
    </location>
</feature>
<evidence type="ECO:0000313" key="10">
    <source>
        <dbReference type="Proteomes" id="UP000033924"/>
    </source>
</evidence>
<protein>
    <recommendedName>
        <fullName evidence="6">Copper resistance protein D</fullName>
    </recommendedName>
</protein>
<organism evidence="9 10">
    <name type="scientific">Erwinia tracheiphila</name>
    <dbReference type="NCBI Taxonomy" id="65700"/>
    <lineage>
        <taxon>Bacteria</taxon>
        <taxon>Pseudomonadati</taxon>
        <taxon>Pseudomonadota</taxon>
        <taxon>Gammaproteobacteria</taxon>
        <taxon>Enterobacterales</taxon>
        <taxon>Erwiniaceae</taxon>
        <taxon>Erwinia</taxon>
    </lineage>
</organism>
<comment type="similarity">
    <text evidence="6">Belongs to the CopD family.</text>
</comment>
<evidence type="ECO:0000256" key="3">
    <source>
        <dbReference type="ARBA" id="ARBA00022692"/>
    </source>
</evidence>
<evidence type="ECO:0000259" key="7">
    <source>
        <dbReference type="Pfam" id="PF05425"/>
    </source>
</evidence>
<dbReference type="STRING" id="65700.SY86_10840"/>
<keyword evidence="4 6" id="KW-1133">Transmembrane helix</keyword>
<feature type="transmembrane region" description="Helical" evidence="6">
    <location>
        <begin position="94"/>
        <end position="112"/>
    </location>
</feature>
<evidence type="ECO:0000256" key="2">
    <source>
        <dbReference type="ARBA" id="ARBA00022475"/>
    </source>
</evidence>
<comment type="subcellular location">
    <subcellularLocation>
        <location evidence="6">Cell inner membrane</location>
        <topology evidence="6">Multi-pass membrane protein</topology>
    </subcellularLocation>
    <subcellularLocation>
        <location evidence="1">Cell membrane</location>
        <topology evidence="1">Multi-pass membrane protein</topology>
    </subcellularLocation>
</comment>
<dbReference type="Proteomes" id="UP000033924">
    <property type="component" value="Unassembled WGS sequence"/>
</dbReference>
<proteinExistence type="inferred from homology"/>
<dbReference type="GO" id="GO:0006825">
    <property type="term" value="P:copper ion transport"/>
    <property type="evidence" value="ECO:0007669"/>
    <property type="project" value="InterPro"/>
</dbReference>
<dbReference type="Proteomes" id="UP000264980">
    <property type="component" value="Chromosome"/>
</dbReference>
<feature type="transmembrane region" description="Helical" evidence="6">
    <location>
        <begin position="229"/>
        <end position="251"/>
    </location>
</feature>
<feature type="transmembrane region" description="Helical" evidence="6">
    <location>
        <begin position="263"/>
        <end position="288"/>
    </location>
</feature>
<dbReference type="AlphaFoldDB" id="A0A0M2K8U7"/>
<reference evidence="9 10" key="1">
    <citation type="submission" date="2015-01" db="EMBL/GenBank/DDBJ databases">
        <title>Erwinia tracheiphila.</title>
        <authorList>
            <person name="Shapiro L.R."/>
        </authorList>
    </citation>
    <scope>NUCLEOTIDE SEQUENCE [LARGE SCALE GENOMIC DNA]</scope>
    <source>
        <strain evidence="9 10">BuffGH</strain>
    </source>
</reference>
<keyword evidence="6" id="KW-0997">Cell inner membrane</keyword>
<gene>
    <name evidence="8" type="ORF">AV903_05490</name>
    <name evidence="9" type="ORF">SY86_10840</name>
</gene>
<dbReference type="PANTHER" id="PTHR34820">
    <property type="entry name" value="INNER MEMBRANE PROTEIN YEBZ"/>
    <property type="match status" value="1"/>
</dbReference>
<name>A0A0M2K8U7_9GAMM</name>
<comment type="function">
    <text evidence="6">Involved in copper resistance.</text>
</comment>
<reference evidence="8 11" key="2">
    <citation type="submission" date="2016-01" db="EMBL/GenBank/DDBJ databases">
        <authorList>
            <person name="Oliw E.H."/>
        </authorList>
    </citation>
    <scope>NUCLEOTIDE SEQUENCE [LARGE SCALE GENOMIC DNA]</scope>
    <source>
        <strain evidence="8 11">MDcuke</strain>
    </source>
</reference>
<accession>A0A0M2K8U7</accession>
<dbReference type="NCBIfam" id="NF033808">
    <property type="entry name" value="copper_CopD"/>
    <property type="match status" value="1"/>
</dbReference>
<feature type="transmembrane region" description="Helical" evidence="6">
    <location>
        <begin position="153"/>
        <end position="174"/>
    </location>
</feature>
<evidence type="ECO:0000256" key="6">
    <source>
        <dbReference type="RuleBase" id="RU369037"/>
    </source>
</evidence>
<dbReference type="PATRIC" id="fig|65700.7.peg.2744"/>
<dbReference type="PANTHER" id="PTHR34820:SF4">
    <property type="entry name" value="INNER MEMBRANE PROTEIN YEBZ"/>
    <property type="match status" value="1"/>
</dbReference>
<dbReference type="InterPro" id="IPR008457">
    <property type="entry name" value="Cu-R_CopD_dom"/>
</dbReference>
<evidence type="ECO:0000313" key="9">
    <source>
        <dbReference type="EMBL" id="KKF35810.1"/>
    </source>
</evidence>
<feature type="transmembrane region" description="Helical" evidence="6">
    <location>
        <begin position="12"/>
        <end position="32"/>
    </location>
</feature>
<evidence type="ECO:0000256" key="1">
    <source>
        <dbReference type="ARBA" id="ARBA00004651"/>
    </source>
</evidence>
<dbReference type="InterPro" id="IPR047689">
    <property type="entry name" value="CopD"/>
</dbReference>
<keyword evidence="5 6" id="KW-0472">Membrane</keyword>
<dbReference type="InterPro" id="IPR032694">
    <property type="entry name" value="CopC/D"/>
</dbReference>
<dbReference type="GO" id="GO:0005886">
    <property type="term" value="C:plasma membrane"/>
    <property type="evidence" value="ECO:0007669"/>
    <property type="project" value="UniProtKB-SubCell"/>
</dbReference>
<dbReference type="Pfam" id="PF05425">
    <property type="entry name" value="CopD"/>
    <property type="match status" value="1"/>
</dbReference>
<evidence type="ECO:0000313" key="8">
    <source>
        <dbReference type="EMBL" id="AXF75673.1"/>
    </source>
</evidence>
<evidence type="ECO:0000256" key="4">
    <source>
        <dbReference type="ARBA" id="ARBA00022989"/>
    </source>
</evidence>
<sequence length="291" mass="32475">MSFSLFYMFCRWMHFSALIALIGCSTFTVLLAPCRFREHLRKKFHIVLVCAAALTLLSTIMLLAGHTALLVGSWQDLKNVTLWQAVLQTHVGLVWQWQLFAAGAGAAAVLASNRRRHTLWLLSGIAQLVGLALIGHAAMSEDLTGAFHRANQMVHLISAAFWAGGLIPVVLLLQDVRRADTRFDALKTLMRYSRYGHIAVALVVLTGVLNVLLILGWPPESFHLYTRLLLLKSVLVAAMCLMALFNRYWLVPRFQCGDNTRNLFMLTTLMEILFSVVVLLLVSVFATLEPA</sequence>
<evidence type="ECO:0000256" key="5">
    <source>
        <dbReference type="ARBA" id="ARBA00023136"/>
    </source>
</evidence>
<feature type="domain" description="Copper resistance protein D" evidence="7">
    <location>
        <begin position="187"/>
        <end position="284"/>
    </location>
</feature>
<evidence type="ECO:0000313" key="11">
    <source>
        <dbReference type="Proteomes" id="UP000264980"/>
    </source>
</evidence>
<keyword evidence="6" id="KW-0186">Copper</keyword>
<keyword evidence="2 6" id="KW-1003">Cell membrane</keyword>
<dbReference type="EMBL" id="CP013970">
    <property type="protein sequence ID" value="AXF75673.1"/>
    <property type="molecule type" value="Genomic_DNA"/>
</dbReference>
<feature type="transmembrane region" description="Helical" evidence="6">
    <location>
        <begin position="44"/>
        <end position="74"/>
    </location>
</feature>
<keyword evidence="3 6" id="KW-0812">Transmembrane</keyword>
<feature type="transmembrane region" description="Helical" evidence="6">
    <location>
        <begin position="119"/>
        <end position="138"/>
    </location>
</feature>
<dbReference type="GO" id="GO:0046688">
    <property type="term" value="P:response to copper ion"/>
    <property type="evidence" value="ECO:0007669"/>
    <property type="project" value="UniProtKB-UniRule"/>
</dbReference>
<keyword evidence="10" id="KW-1185">Reference proteome</keyword>